<dbReference type="Proteomes" id="UP000241587">
    <property type="component" value="Unassembled WGS sequence"/>
</dbReference>
<name>A0A2T4GMH3_FUSCU</name>
<dbReference type="EMBL" id="PVEM01000012">
    <property type="protein sequence ID" value="PTD04768.1"/>
    <property type="molecule type" value="Genomic_DNA"/>
</dbReference>
<evidence type="ECO:0000313" key="3">
    <source>
        <dbReference type="Proteomes" id="UP000241587"/>
    </source>
</evidence>
<reference evidence="1 3" key="1">
    <citation type="submission" date="2018-02" db="EMBL/GenBank/DDBJ databases">
        <title>Fusarium culmorum secondary metabolites in fungal-bacterial-plant interactions.</title>
        <authorList>
            <person name="Schmidt R."/>
        </authorList>
    </citation>
    <scope>NUCLEOTIDE SEQUENCE [LARGE SCALE GENOMIC DNA]</scope>
    <source>
        <strain evidence="1 3">PV</strain>
    </source>
</reference>
<dbReference type="OrthoDB" id="420564at2759"/>
<sequence>MPQQSTPPPHLAACRISDMKPRCSVSTNDGYEILCNFDFFDVVKNKNAVAHDPGISPSIRQRPKKGPHALRLYGKRYIPSPDYLENHHQHNNYRFTAVFKAIKAANPDFRFDPIDVIISSSALTGLLLNSAAPILDHLTLDLFGNTLIISGMEAYNHHKFWSQSNEMHALRYLATTQPSKNPHRAVKYNLGGLSIIVVSEPNLTYTGSRPPLLATDSTQIKPGSKKYRKGKKTAAPVTDCAAMFALQLGPDSCCENNLHNSIISWLSRAEYIVKMKVEQREGVQDALNRVAGILHWLREAVVAKSESSTKFKVAGWTDVEGGAMSTLTLLYDTEQNSRVLHRMYGEFWDNPTTGYDAAEQDTGDEDIAGCLTKKHLQALAEVNGLQRFLKER</sequence>
<evidence type="ECO:0000313" key="1">
    <source>
        <dbReference type="EMBL" id="PTD04768.1"/>
    </source>
</evidence>
<dbReference type="AlphaFoldDB" id="A0A2T4GMH3"/>
<dbReference type="EMBL" id="CP064748">
    <property type="protein sequence ID" value="QPC61741.1"/>
    <property type="molecule type" value="Genomic_DNA"/>
</dbReference>
<proteinExistence type="predicted"/>
<organism evidence="1 3">
    <name type="scientific">Fusarium culmorum</name>
    <dbReference type="NCBI Taxonomy" id="5516"/>
    <lineage>
        <taxon>Eukaryota</taxon>
        <taxon>Fungi</taxon>
        <taxon>Dikarya</taxon>
        <taxon>Ascomycota</taxon>
        <taxon>Pezizomycotina</taxon>
        <taxon>Sordariomycetes</taxon>
        <taxon>Hypocreomycetidae</taxon>
        <taxon>Hypocreales</taxon>
        <taxon>Nectriaceae</taxon>
        <taxon>Fusarium</taxon>
    </lineage>
</organism>
<gene>
    <name evidence="1" type="ORF">FCULG_00001149</name>
    <name evidence="2" type="ORF">HYE67_003972</name>
</gene>
<keyword evidence="3" id="KW-1185">Reference proteome</keyword>
<evidence type="ECO:0000313" key="2">
    <source>
        <dbReference type="EMBL" id="QPC61741.1"/>
    </source>
</evidence>
<protein>
    <submittedName>
        <fullName evidence="1">Uncharacterized protein</fullName>
    </submittedName>
</protein>
<reference evidence="2" key="2">
    <citation type="submission" date="2020-11" db="EMBL/GenBank/DDBJ databases">
        <title>The chromosome-scale genome resource for two endophytic Fusarium species: F. culmorum and F. pseudograminearum.</title>
        <authorList>
            <person name="Yuan Z."/>
        </authorList>
    </citation>
    <scope>NUCLEOTIDE SEQUENCE</scope>
    <source>
        <strain evidence="2">Class2-1B</strain>
    </source>
</reference>
<dbReference type="OMA" id="PDSCCEN"/>
<accession>A0A2T4GMH3</accession>
<dbReference type="Proteomes" id="UP000663297">
    <property type="component" value="Chromosome 2"/>
</dbReference>